<name>A0A0M7G1E5_9BORD</name>
<keyword evidence="5" id="KW-0677">Repeat</keyword>
<dbReference type="SUPFAM" id="SSF51120">
    <property type="entry name" value="beta-Roll"/>
    <property type="match status" value="5"/>
</dbReference>
<dbReference type="InterPro" id="IPR003995">
    <property type="entry name" value="RTX_toxin_determinant-A"/>
</dbReference>
<dbReference type="GO" id="GO:0016020">
    <property type="term" value="C:membrane"/>
    <property type="evidence" value="ECO:0007669"/>
    <property type="project" value="UniProtKB-SubCell"/>
</dbReference>
<dbReference type="GO" id="GO:0090729">
    <property type="term" value="F:toxin activity"/>
    <property type="evidence" value="ECO:0007669"/>
    <property type="project" value="UniProtKB-KW"/>
</dbReference>
<dbReference type="PRINTS" id="PR01488">
    <property type="entry name" value="RTXTOXINA"/>
</dbReference>
<dbReference type="PRINTS" id="PR00313">
    <property type="entry name" value="CABNDNGRPT"/>
</dbReference>
<feature type="region of interest" description="Disordered" evidence="8">
    <location>
        <begin position="154"/>
        <end position="196"/>
    </location>
</feature>
<dbReference type="Gene3D" id="2.150.10.10">
    <property type="entry name" value="Serralysin-like metalloprotease, C-terminal"/>
    <property type="match status" value="3"/>
</dbReference>
<accession>A0A0M7G1E5</accession>
<evidence type="ECO:0000256" key="5">
    <source>
        <dbReference type="ARBA" id="ARBA00022737"/>
    </source>
</evidence>
<feature type="region of interest" description="Disordered" evidence="8">
    <location>
        <begin position="98"/>
        <end position="128"/>
    </location>
</feature>
<dbReference type="Pfam" id="PF13753">
    <property type="entry name" value="SWM_repeat"/>
    <property type="match status" value="1"/>
</dbReference>
<keyword evidence="3" id="KW-0964">Secreted</keyword>
<evidence type="ECO:0000256" key="1">
    <source>
        <dbReference type="ARBA" id="ARBA00004370"/>
    </source>
</evidence>
<dbReference type="GO" id="GO:0005509">
    <property type="term" value="F:calcium ion binding"/>
    <property type="evidence" value="ECO:0007669"/>
    <property type="project" value="InterPro"/>
</dbReference>
<dbReference type="InterPro" id="IPR001343">
    <property type="entry name" value="Hemolysn_Ca-bd"/>
</dbReference>
<sequence length="1844" mass="181313">MAAAVVTNGTLDPQMSKSARGKREWQTKRHPGKPVENGLLGEEIVPAEASAKLEAQPQDEARTQARTDTDETLIESAAAEETFQATGERIELAQAATTQTDAGAGSGASGSSAASGGADGAEGAAAGASSAGLSTGALVALGLLGVGVIAAAASGGGGGGGSDDSPSKPGGGSNQPGSSSPAVTPETNSGGPAADNTAPVLVSVEAHSGAAGAGTIVITYNEALDPANPPPLGAFAVTTGGAANPVASVVINGSTITLTLTNAFGAHDNVSVSYNDPTAGNDVAAVQDAAGNDAASFVIGSATVADGYVRGAQIWVDTNGDGKADFNTGVRTDANGNFFLPVDTPSGTLIAKGGVNIDTGVPNTIELKAPAGSTVINPLTTLIDAVAQGSGQSVEDATAMVKAALGLSAADLLSYDPIQAGDVAAQKAAATLATAMAQAAAAATDATAGTQGADGANAASSASTGVLGALADVIANANGAVDLSTTVGAAVNTAVAAAVSSTLTAAGVDAATAGTTASNAAASAQAAANTAATDIANATDLSEISEAQSAALDRIAPSVGSVTADSTLTNNTTAVVHVSFGTTATDGTAAMAGDVVTVYDGSTSVGTHVLTASDIAAGRADVSVSGLTEGGNTLTATITDKAGNVSAASGALVITVDTYAPSAPMLALTLDTSGGNRITSDGRLTVSSLEAGAIWLYSSDNGATWLMGSGSSIVLTGDGAKSVLVRQQDAAGNVGAVSAAFDFILDTTPPSAPSSLTIIPDNAGGMVRVGLDVLSADAAAVGYVVWVNVMVGSSGSPAGSRTLTATDIQNGYVDVALSNMPDSGTATLSAQIMDAAGNNSSPLIQNLYLADDSGVTIDQSMATAGVFIMGGDGNDTLRGGSGKDTLYGGAGEDRIRGNGGADTIYAGAGADRVQYARPDDLAGDIVSGTDTVWDRDVATLAAGGDPTSQDRIQLLGGGTYDFGTANISYIDRIDVQSGTGAGPNPLPSYAATLSGTAPGSVTIVLSADMAASADFNGDGVYGDIRVVGYDNAADASGANLPTTASITVDARGLAAGQWIQVDGQVGSGATGPVGMAQQPFGGMSGNDTIYGSAGPDRINTGLGNDVIYGGAGDDRITGGLGADTIYGGDGTDRIQYLSGDPAELLGDSITGTNTLWNGDPATLAAGGDPTTRDRIQIGAAPTDVTFDFHAAGSVSYIDRIDVMSNTTGGQGRVTVVLTAGMAASADLNGDGVYGDIGVTAYDTDNAPTTLNITIDGSALTADQHLVAIGLDGSGASSGPFGGMRGNDILIGGAGADTLHGGAGDDRLRGGGGSDTVFGGDGTDRIQFMTPQDLAGDIVTGTNTVWDRDLATLAAGGDPTALDRIQIMGAGTYDFATAGSISYIDRIDVLTGVGGQNGNVTLVLTADMVASADANGDSVYGDIRIAGYANATDANGANLPTTVGITVDASALAADQWIQVDGQLGSGAIGQLGSPNQPFGGMSGNDVIYGGAGADRINTGAGDDLVFGGAGDDRIVGGLGADTLYGGDGTDRIQYMSGNPSELWGDTITGTNTIWDGNPNTLAAGGDPTTRDRIQIGAAPTDVTFDFHDAASVSYIDRIDVMSNTTGGQGGLTVVLTSAMTASADLNGDGVYGDIGVTGYDTDNAPNTLNITIDGSALTAGQHLIVYGQDGSGAPSGPFGGMHGNDTLIGGAGEDVLIGGKGADTLTGNAGADTFAFFQGDTPLMSDKHLTGATVDSQGTMLSFANGLDIITDFSGGDQIQLNPGNWLDHLADASLAADGLLENQSYHAVQGNYANGTFTVYAAGNSTLVLYDGDSSSNVAATAVLLSNVTLDQLQFNNGTITHA</sequence>
<dbReference type="InterPro" id="IPR018511">
    <property type="entry name" value="Hemolysin-typ_Ca-bd_CS"/>
</dbReference>
<keyword evidence="9" id="KW-0413">Isomerase</keyword>
<dbReference type="EMBL" id="CYTV01000006">
    <property type="protein sequence ID" value="CUI88523.1"/>
    <property type="molecule type" value="Genomic_DNA"/>
</dbReference>
<proteinExistence type="predicted"/>
<evidence type="ECO:0000256" key="6">
    <source>
        <dbReference type="ARBA" id="ARBA00023026"/>
    </source>
</evidence>
<feature type="compositionally biased region" description="Basic and acidic residues" evidence="8">
    <location>
        <begin position="59"/>
        <end position="69"/>
    </location>
</feature>
<dbReference type="PANTHER" id="PTHR38340">
    <property type="entry name" value="S-LAYER PROTEIN"/>
    <property type="match status" value="1"/>
</dbReference>
<feature type="compositionally biased region" description="Low complexity" evidence="8">
    <location>
        <begin position="109"/>
        <end position="128"/>
    </location>
</feature>
<evidence type="ECO:0000256" key="4">
    <source>
        <dbReference type="ARBA" id="ARBA00022656"/>
    </source>
</evidence>
<dbReference type="Gene3D" id="2.60.40.1800">
    <property type="match status" value="1"/>
</dbReference>
<dbReference type="InterPro" id="IPR011049">
    <property type="entry name" value="Serralysin-like_metalloprot_C"/>
</dbReference>
<dbReference type="PANTHER" id="PTHR38340:SF1">
    <property type="entry name" value="S-LAYER PROTEIN"/>
    <property type="match status" value="1"/>
</dbReference>
<evidence type="ECO:0000256" key="8">
    <source>
        <dbReference type="SAM" id="MobiDB-lite"/>
    </source>
</evidence>
<dbReference type="PROSITE" id="PS00330">
    <property type="entry name" value="HEMOLYSIN_CALCIUM"/>
    <property type="match status" value="8"/>
</dbReference>
<evidence type="ECO:0000256" key="3">
    <source>
        <dbReference type="ARBA" id="ARBA00022525"/>
    </source>
</evidence>
<dbReference type="InterPro" id="IPR050557">
    <property type="entry name" value="RTX_toxin/Mannuronan_C5-epim"/>
</dbReference>
<keyword evidence="7" id="KW-0472">Membrane</keyword>
<evidence type="ECO:0000313" key="10">
    <source>
        <dbReference type="Proteomes" id="UP000053096"/>
    </source>
</evidence>
<feature type="compositionally biased region" description="Polar residues" evidence="8">
    <location>
        <begin position="7"/>
        <end position="17"/>
    </location>
</feature>
<keyword evidence="6" id="KW-0843">Virulence</keyword>
<protein>
    <submittedName>
        <fullName evidence="9">Poly(Beta-D-mannuronate) C5 epimerase 7</fullName>
        <ecNumber evidence="9">5.1.3.-</ecNumber>
    </submittedName>
</protein>
<dbReference type="Proteomes" id="UP000053096">
    <property type="component" value="Unassembled WGS sequence"/>
</dbReference>
<dbReference type="InterPro" id="IPR028059">
    <property type="entry name" value="SWM_rpt"/>
</dbReference>
<keyword evidence="4" id="KW-0800">Toxin</keyword>
<evidence type="ECO:0000256" key="2">
    <source>
        <dbReference type="ARBA" id="ARBA00004613"/>
    </source>
</evidence>
<dbReference type="RefSeq" id="WP_109842520.1">
    <property type="nucleotide sequence ID" value="NZ_CAJGUP010000206.1"/>
</dbReference>
<dbReference type="OrthoDB" id="8689919at2"/>
<gene>
    <name evidence="9" type="primary">algE7</name>
    <name evidence="9" type="ORF">ERS370011_02722</name>
</gene>
<reference evidence="9 10" key="1">
    <citation type="submission" date="2015-09" db="EMBL/GenBank/DDBJ databases">
        <authorList>
            <person name="Jackson K.R."/>
            <person name="Lunt B.L."/>
            <person name="Fisher J.N.B."/>
            <person name="Gardner A.V."/>
            <person name="Bailey M.E."/>
            <person name="Deus L.M."/>
            <person name="Earl A.S."/>
            <person name="Gibby P.D."/>
            <person name="Hartmann K.A."/>
            <person name="Liu J.E."/>
            <person name="Manci A.M."/>
            <person name="Nielsen D.A."/>
            <person name="Solomon M.B."/>
            <person name="Breakwell D.P."/>
            <person name="Burnett S.H."/>
            <person name="Grose J.H."/>
        </authorList>
    </citation>
    <scope>NUCLEOTIDE SEQUENCE [LARGE SCALE GENOMIC DNA]</scope>
    <source>
        <strain evidence="9 10">2789STDY5608636</strain>
    </source>
</reference>
<dbReference type="EC" id="5.1.3.-" evidence="9"/>
<evidence type="ECO:0000313" key="9">
    <source>
        <dbReference type="EMBL" id="CUI88523.1"/>
    </source>
</evidence>
<feature type="region of interest" description="Disordered" evidence="8">
    <location>
        <begin position="1"/>
        <end position="76"/>
    </location>
</feature>
<dbReference type="GO" id="GO:0005576">
    <property type="term" value="C:extracellular region"/>
    <property type="evidence" value="ECO:0007669"/>
    <property type="project" value="UniProtKB-SubCell"/>
</dbReference>
<dbReference type="Pfam" id="PF00353">
    <property type="entry name" value="HemolysinCabind"/>
    <property type="match status" value="5"/>
</dbReference>
<organism evidence="9 10">
    <name type="scientific">Bordetella pseudohinzii</name>
    <dbReference type="NCBI Taxonomy" id="1331258"/>
    <lineage>
        <taxon>Bacteria</taxon>
        <taxon>Pseudomonadati</taxon>
        <taxon>Pseudomonadota</taxon>
        <taxon>Betaproteobacteria</taxon>
        <taxon>Burkholderiales</taxon>
        <taxon>Alcaligenaceae</taxon>
        <taxon>Bordetella</taxon>
    </lineage>
</organism>
<comment type="subcellular location">
    <subcellularLocation>
        <location evidence="1">Membrane</location>
    </subcellularLocation>
    <subcellularLocation>
        <location evidence="2">Secreted</location>
    </subcellularLocation>
</comment>
<dbReference type="GO" id="GO:0016853">
    <property type="term" value="F:isomerase activity"/>
    <property type="evidence" value="ECO:0007669"/>
    <property type="project" value="UniProtKB-KW"/>
</dbReference>
<evidence type="ECO:0000256" key="7">
    <source>
        <dbReference type="ARBA" id="ARBA00023136"/>
    </source>
</evidence>